<reference evidence="1 2" key="1">
    <citation type="journal article" date="2016" name="Nat. Commun.">
        <title>Thousands of microbial genomes shed light on interconnected biogeochemical processes in an aquifer system.</title>
        <authorList>
            <person name="Anantharaman K."/>
            <person name="Brown C.T."/>
            <person name="Hug L.A."/>
            <person name="Sharon I."/>
            <person name="Castelle C.J."/>
            <person name="Probst A.J."/>
            <person name="Thomas B.C."/>
            <person name="Singh A."/>
            <person name="Wilkins M.J."/>
            <person name="Karaoz U."/>
            <person name="Brodie E.L."/>
            <person name="Williams K.H."/>
            <person name="Hubbard S.S."/>
            <person name="Banfield J.F."/>
        </authorList>
    </citation>
    <scope>NUCLEOTIDE SEQUENCE [LARGE SCALE GENOMIC DNA]</scope>
</reference>
<evidence type="ECO:0000313" key="2">
    <source>
        <dbReference type="Proteomes" id="UP000178565"/>
    </source>
</evidence>
<organism evidence="1 2">
    <name type="scientific">Candidatus Daviesbacteria bacterium RIFCSPLOWO2_01_FULL_39_12</name>
    <dbReference type="NCBI Taxonomy" id="1797785"/>
    <lineage>
        <taxon>Bacteria</taxon>
        <taxon>Candidatus Daviesiibacteriota</taxon>
    </lineage>
</organism>
<gene>
    <name evidence="1" type="ORF">A3B45_00725</name>
</gene>
<accession>A0A1F5KQR2</accession>
<evidence type="ECO:0000313" key="1">
    <source>
        <dbReference type="EMBL" id="OGE43232.1"/>
    </source>
</evidence>
<dbReference type="Proteomes" id="UP000178565">
    <property type="component" value="Unassembled WGS sequence"/>
</dbReference>
<sequence length="219" mass="24217">MVQEAAEIKAGVCPLIINSTNPNLYLGVQERTWKRETNKLAGMWSPAFETVEPGESHLATLKRCIGAGCGEEISIVGGEITIPDNLDNSLLCKVQLSSGIWLYVYPLVASNDLEVVTGLYTHEVQTPAWISDSLVVASKYRPGNFTFRPGVLEISESLREQKANRWTYRPRIYENPVNSVPTEVFDLLEAGISQNEALYRLGLGPQQLLKPDPSGRLLS</sequence>
<name>A0A1F5KQR2_9BACT</name>
<dbReference type="AlphaFoldDB" id="A0A1F5KQR2"/>
<comment type="caution">
    <text evidence="1">The sequence shown here is derived from an EMBL/GenBank/DDBJ whole genome shotgun (WGS) entry which is preliminary data.</text>
</comment>
<evidence type="ECO:0008006" key="3">
    <source>
        <dbReference type="Google" id="ProtNLM"/>
    </source>
</evidence>
<dbReference type="STRING" id="1797785.A3B45_00725"/>
<protein>
    <recommendedName>
        <fullName evidence="3">Nudix hydrolase domain-containing protein</fullName>
    </recommendedName>
</protein>
<proteinExistence type="predicted"/>
<dbReference type="EMBL" id="MFDM01000016">
    <property type="protein sequence ID" value="OGE43232.1"/>
    <property type="molecule type" value="Genomic_DNA"/>
</dbReference>